<dbReference type="PANTHER" id="PTHR38764:SF1">
    <property type="entry name" value="ACYL CARRIER PROTEIN PHOSPHODIESTERASE"/>
    <property type="match status" value="1"/>
</dbReference>
<gene>
    <name evidence="5" type="ORF">DXX93_15575</name>
</gene>
<keyword evidence="4" id="KW-0275">Fatty acid biosynthesis</keyword>
<sequence length="180" mass="20763">MGDFVKGNQLDYLPDEVRQGVYLHRAIDKFTDHHPQVTALKSLLSPARKRFAGIINDIVFDHLLARQWRHFSDISLNEFAQLRYQELADYQAHMPEKMVIMVNRMIAGDWLVGYQMPSSIGGAINGVSRRIRFENKLSGAAQEVMPAMAHYEQAFVAFFPELMSFVEQEALTLSERYKLR</sequence>
<name>A0A3E0TT48_9GAMM</name>
<protein>
    <submittedName>
        <fullName evidence="5">DUF479 domain-containing protein</fullName>
    </submittedName>
</protein>
<comment type="caution">
    <text evidence="5">The sequence shown here is derived from an EMBL/GenBank/DDBJ whole genome shotgun (WGS) entry which is preliminary data.</text>
</comment>
<evidence type="ECO:0000313" key="5">
    <source>
        <dbReference type="EMBL" id="REL27836.1"/>
    </source>
</evidence>
<keyword evidence="1" id="KW-0444">Lipid biosynthesis</keyword>
<evidence type="ECO:0000256" key="2">
    <source>
        <dbReference type="ARBA" id="ARBA00022801"/>
    </source>
</evidence>
<evidence type="ECO:0000256" key="1">
    <source>
        <dbReference type="ARBA" id="ARBA00022516"/>
    </source>
</evidence>
<accession>A0A3E0TT48</accession>
<dbReference type="GO" id="GO:0006633">
    <property type="term" value="P:fatty acid biosynthetic process"/>
    <property type="evidence" value="ECO:0007669"/>
    <property type="project" value="UniProtKB-KW"/>
</dbReference>
<reference evidence="5 6" key="1">
    <citation type="submission" date="2018-08" db="EMBL/GenBank/DDBJ databases">
        <title>Thalassotalea euphylliae genome.</title>
        <authorList>
            <person name="Summers S."/>
            <person name="Rice S.A."/>
            <person name="Freckelton M.L."/>
            <person name="Nedved B.T."/>
            <person name="Hadfield M.G."/>
        </authorList>
    </citation>
    <scope>NUCLEOTIDE SEQUENCE [LARGE SCALE GENOMIC DNA]</scope>
    <source>
        <strain evidence="5 6">H1</strain>
    </source>
</reference>
<dbReference type="AlphaFoldDB" id="A0A3E0TT48"/>
<keyword evidence="3" id="KW-0443">Lipid metabolism</keyword>
<dbReference type="Pfam" id="PF04336">
    <property type="entry name" value="ACP_PD"/>
    <property type="match status" value="1"/>
</dbReference>
<keyword evidence="2" id="KW-0378">Hydrolase</keyword>
<dbReference type="PANTHER" id="PTHR38764">
    <property type="entry name" value="ACYL CARRIER PROTEIN PHOSPHODIESTERASE"/>
    <property type="match status" value="1"/>
</dbReference>
<dbReference type="Proteomes" id="UP000256478">
    <property type="component" value="Unassembled WGS sequence"/>
</dbReference>
<evidence type="ECO:0000313" key="6">
    <source>
        <dbReference type="Proteomes" id="UP000256478"/>
    </source>
</evidence>
<evidence type="ECO:0000256" key="4">
    <source>
        <dbReference type="ARBA" id="ARBA00023160"/>
    </source>
</evidence>
<dbReference type="GO" id="GO:0008770">
    <property type="term" value="F:[acyl-carrier-protein] phosphodiesterase activity"/>
    <property type="evidence" value="ECO:0007669"/>
    <property type="project" value="InterPro"/>
</dbReference>
<keyword evidence="4" id="KW-0276">Fatty acid metabolism</keyword>
<evidence type="ECO:0000256" key="3">
    <source>
        <dbReference type="ARBA" id="ARBA00023098"/>
    </source>
</evidence>
<proteinExistence type="predicted"/>
<dbReference type="EMBL" id="QUOU01000001">
    <property type="protein sequence ID" value="REL27836.1"/>
    <property type="molecule type" value="Genomic_DNA"/>
</dbReference>
<dbReference type="PIRSF" id="PIRSF011489">
    <property type="entry name" value="DUF479"/>
    <property type="match status" value="1"/>
</dbReference>
<dbReference type="InterPro" id="IPR007431">
    <property type="entry name" value="ACP_PD"/>
</dbReference>
<organism evidence="5 6">
    <name type="scientific">Thalassotalea euphylliae</name>
    <dbReference type="NCBI Taxonomy" id="1655234"/>
    <lineage>
        <taxon>Bacteria</taxon>
        <taxon>Pseudomonadati</taxon>
        <taxon>Pseudomonadota</taxon>
        <taxon>Gammaproteobacteria</taxon>
        <taxon>Alteromonadales</taxon>
        <taxon>Colwelliaceae</taxon>
        <taxon>Thalassotalea</taxon>
    </lineage>
</organism>